<proteinExistence type="predicted"/>
<organism evidence="2">
    <name type="scientific">Magnetospirillum gryphiswaldense</name>
    <dbReference type="NCBI Taxonomy" id="55518"/>
    <lineage>
        <taxon>Bacteria</taxon>
        <taxon>Pseudomonadati</taxon>
        <taxon>Pseudomonadota</taxon>
        <taxon>Alphaproteobacteria</taxon>
        <taxon>Rhodospirillales</taxon>
        <taxon>Rhodospirillaceae</taxon>
        <taxon>Magnetospirillum</taxon>
    </lineage>
</organism>
<evidence type="ECO:0000313" key="2">
    <source>
        <dbReference type="EMBL" id="CAM74342.1"/>
    </source>
</evidence>
<protein>
    <recommendedName>
        <fullName evidence="3">DUF983 domain-containing protein</fullName>
    </recommendedName>
</protein>
<name>A4TUN5_9PROT</name>
<feature type="transmembrane region" description="Helical" evidence="1">
    <location>
        <begin position="83"/>
        <end position="103"/>
    </location>
</feature>
<keyword evidence="1" id="KW-0472">Membrane</keyword>
<keyword evidence="1" id="KW-0812">Transmembrane</keyword>
<dbReference type="Pfam" id="PF06170">
    <property type="entry name" value="DUF983"/>
    <property type="match status" value="1"/>
</dbReference>
<accession>A4TUN5</accession>
<evidence type="ECO:0000256" key="1">
    <source>
        <dbReference type="SAM" id="Phobius"/>
    </source>
</evidence>
<dbReference type="InterPro" id="IPR009325">
    <property type="entry name" value="DUF983"/>
</dbReference>
<evidence type="ECO:0008006" key="3">
    <source>
        <dbReference type="Google" id="ProtNLM"/>
    </source>
</evidence>
<keyword evidence="1" id="KW-1133">Transmembrane helix</keyword>
<dbReference type="EMBL" id="CU459003">
    <property type="protein sequence ID" value="CAM74342.1"/>
    <property type="molecule type" value="Genomic_DNA"/>
</dbReference>
<dbReference type="AlphaFoldDB" id="A4TUN5"/>
<feature type="transmembrane region" description="Helical" evidence="1">
    <location>
        <begin position="55"/>
        <end position="77"/>
    </location>
</feature>
<reference evidence="2" key="1">
    <citation type="journal article" date="2007" name="J. Bacteriol.">
        <title>Comparative genome analysis of four magnetotactic bacteria reveals a complex set of group-specific genes implicated in magnetosome biomineralization and function.</title>
        <authorList>
            <person name="Richter M."/>
            <person name="Kube M."/>
            <person name="Bazylinski D.A."/>
            <person name="Lombardot T."/>
            <person name="Gloeckner F.O."/>
            <person name="Reinhardt R."/>
            <person name="Schueler D."/>
        </authorList>
    </citation>
    <scope>NUCLEOTIDE SEQUENCE</scope>
    <source>
        <strain evidence="2">MSR-1</strain>
    </source>
</reference>
<sequence length="126" mass="13805">MPMPVSIARVLARGFCGLCPSCGHGRVLHAYLRVVETCECCCEPLGHIRADDGPAYFTLFAVAHLVVPLCLWIEQAWAPPMGWFMVMALLAASVLTALLLPAFKGATVALMWRLRLQGDERHDDGL</sequence>
<dbReference type="RefSeq" id="WP_106002004.1">
    <property type="nucleotide sequence ID" value="NZ_CP027527.1"/>
</dbReference>
<gene>
    <name evidence="2" type="ORF">MGR_2905</name>
</gene>